<evidence type="ECO:0008006" key="4">
    <source>
        <dbReference type="Google" id="ProtNLM"/>
    </source>
</evidence>
<feature type="compositionally biased region" description="Acidic residues" evidence="1">
    <location>
        <begin position="214"/>
        <end position="223"/>
    </location>
</feature>
<dbReference type="Proteomes" id="UP001500888">
    <property type="component" value="Unassembled WGS sequence"/>
</dbReference>
<feature type="compositionally biased region" description="Basic and acidic residues" evidence="1">
    <location>
        <begin position="231"/>
        <end position="240"/>
    </location>
</feature>
<proteinExistence type="predicted"/>
<feature type="region of interest" description="Disordered" evidence="1">
    <location>
        <begin position="1"/>
        <end position="25"/>
    </location>
</feature>
<dbReference type="SUPFAM" id="SSF52540">
    <property type="entry name" value="P-loop containing nucleoside triphosphate hydrolases"/>
    <property type="match status" value="1"/>
</dbReference>
<feature type="region of interest" description="Disordered" evidence="1">
    <location>
        <begin position="210"/>
        <end position="240"/>
    </location>
</feature>
<organism evidence="2 3">
    <name type="scientific">Sphaerisporangium flaviroseum</name>
    <dbReference type="NCBI Taxonomy" id="509199"/>
    <lineage>
        <taxon>Bacteria</taxon>
        <taxon>Bacillati</taxon>
        <taxon>Actinomycetota</taxon>
        <taxon>Actinomycetes</taxon>
        <taxon>Streptosporangiales</taxon>
        <taxon>Streptosporangiaceae</taxon>
        <taxon>Sphaerisporangium</taxon>
    </lineage>
</organism>
<accession>A0ABP7IA18</accession>
<dbReference type="EMBL" id="BAAAZR010000008">
    <property type="protein sequence ID" value="GAA3813227.1"/>
    <property type="molecule type" value="Genomic_DNA"/>
</dbReference>
<evidence type="ECO:0000313" key="3">
    <source>
        <dbReference type="Proteomes" id="UP001500888"/>
    </source>
</evidence>
<protein>
    <recommendedName>
        <fullName evidence="4">AAA+ ATPase domain-containing protein</fullName>
    </recommendedName>
</protein>
<comment type="caution">
    <text evidence="2">The sequence shown here is derived from an EMBL/GenBank/DDBJ whole genome shotgun (WGS) entry which is preliminary data.</text>
</comment>
<evidence type="ECO:0000313" key="2">
    <source>
        <dbReference type="EMBL" id="GAA3813227.1"/>
    </source>
</evidence>
<feature type="compositionally biased region" description="Low complexity" evidence="1">
    <location>
        <begin position="467"/>
        <end position="482"/>
    </location>
</feature>
<keyword evidence="3" id="KW-1185">Reference proteome</keyword>
<gene>
    <name evidence="2" type="ORF">GCM10022226_37420</name>
</gene>
<name>A0ABP7IA18_9ACTN</name>
<feature type="region of interest" description="Disordered" evidence="1">
    <location>
        <begin position="427"/>
        <end position="510"/>
    </location>
</feature>
<evidence type="ECO:0000256" key="1">
    <source>
        <dbReference type="SAM" id="MobiDB-lite"/>
    </source>
</evidence>
<sequence>MEKSPDSQPLYGLRREPNYEPADPEEADAALDRFLEALNAVPGLWGQVLTGVTAEDVRLLLARMQKHARAHMLRHLGMKDMTRVGPSLGMQVLNGLRRMRPLDAVGLSLNLARRVQEELVTELVSPGASHAEPASSRWSAAQRCWALWAAMASSAFDARVLLHAARYDWWLPPGFPADQGDAMLAAAQAVVAATPDFSFDSAFAEPSARLAGPDETDQIEPDAGEQTTLEKGTRNMSDSDHLTDEAVGVRNGLEKALSQAREAAERIRMALEVGFAPAPADLEPLGALAKVLDEAKAWLAVQTVILPEDSVPAALKAISVVEANTDDRARLAALTGLTHVRGHGDFRPQMDGLAAVVETLLAAPAWDGQQRELADGLLALGKLVELAASEGGSAAADAALLAQYYTRAGALPRELTVLTGLATAGQLVQGPDRAPGTPVAQSVPASREPSAEPVMDHTSGHDEEPEAVAASSSTDVGSSTVVPADQSTGPSEPDSDLGRTVTGEPAEEPGVEMAVTAPVRGAEQSPAGAPSQVDIGIAALLAQGRFGMAHAVAQAARWPEPRLWALRVAALAQAVRSETGACAARLRVELADGVLQPEPLTLLLTVPALLRTALITGEHSAGALLISASTRVEQCLGKVAAEVGERALRGTLLEAPLIGVVADVSELERRIAAAAEAAGVRLHSSRKMPLQRATEMANEWLEPAKGLLGTLLTAAQRDDRAALDRVAAEVRRLSQPDEATKELDKLDHRHIRASSGKPVEGLARRNLLGLITESLMVVSEWIEAVTALNRQMAGGRTWATEEIATMRATIRGCQEGVLAGLAAHSGDTDPLVAAAGKAAARSMAEIFDLLEGDAKLPLGEVPADLALTTELLKVPGATLDPQIFLAVAPYESTPGNLLDAAAMGWSAAFDAQLEAENYPVAKQMIELAKNGWLPRNGGDWDLLTRPQALDGLLSAEARTRPELTAERARLLGELGHARPRNEISDEQESDLAEALRLADPALRQDLHQVRSALGQVAMSLSSFREEAARRLRDRLRELSERPDLAEPDLRRVRRLIDEGELATAEEHIYLLGTGEKMPVPSEQKDLERFFPAIPEVLADGLTKKFLATVRDGGRYAGLDVLDYSGLSPDARGNAAGALELWAKLGHTRPEERANISQRDLLPVIRLLGIEAQRAERRDDLPRDRARRFIELSGVSVIGKALVPAFGTKLGIGYQRGGRLRVLLVWDRPTADLLMGWVDQDTSGDSVLVAHFGTMPSAVRRRLGARAVASGAPVVVIDDAVLAYAVANGSSQLDVTMALTLPFSSVNPYVRHKRMLVSPEMFYGRDRERRSILDPDGTQVIFGGRGLGKSALLRDSKERFEREPARVAVHLELNITSIEGGGLGAGAVWDRLSETLRTAGVLPPPKPKSRRDAHATVREGILDWLSPDTRRRLLILLDESDGFFESDAPGFRETKRLKELCLETMGRAKVVFAGLHSVQRFTKLNGNGPFSHLGQSTVIGPLSPQHAFDLITTPLGALGFVFADLDLVHRILNHCSYQPFLLQMFGHRLVERMHARRLRGQDGPPYTITAEDVEAVESDPDLGRDMISAFRDTLNLDPRYNVIANVLAHHAYESTMDTRLSDTQLADECRSWWHEGFAKLDAESFRSYLQELAGLGVLRPNNDGVGWRLRSSNALRMIGSRDEVTAELLRAESESVPPEFLAQQTRRALRDGTRWPLTIAQVNDLLGDHVNQVRLVLGSAATGIDHVRTTLTEVVQELGHRFDIIVAGGRKQFSDALTGGIPGQRRVVLSDFPYIGTKPEGCWEGLRTAIENRPNRGGVTRAVVLIADPGTMPFWMRVLTQDIPELGVVTLRRHDRRTLQVWSVETGRFGNEHDRDRLLAATSGWPYLVEKALRLCTETDSEDEALRRLGAELDGSQGLADLVDCVGLTADESLAAVFTELRTLMETDGLPFGDLVAAAALTGACADPSAAVRCLEALGVFDRDADGAYRLDPLLTRAWPSRRPSLG</sequence>
<reference evidence="3" key="1">
    <citation type="journal article" date="2019" name="Int. J. Syst. Evol. Microbiol.">
        <title>The Global Catalogue of Microorganisms (GCM) 10K type strain sequencing project: providing services to taxonomists for standard genome sequencing and annotation.</title>
        <authorList>
            <consortium name="The Broad Institute Genomics Platform"/>
            <consortium name="The Broad Institute Genome Sequencing Center for Infectious Disease"/>
            <person name="Wu L."/>
            <person name="Ma J."/>
        </authorList>
    </citation>
    <scope>NUCLEOTIDE SEQUENCE [LARGE SCALE GENOMIC DNA]</scope>
    <source>
        <strain evidence="3">JCM 16908</strain>
    </source>
</reference>
<dbReference type="InterPro" id="IPR027417">
    <property type="entry name" value="P-loop_NTPase"/>
</dbReference>